<dbReference type="SUPFAM" id="SSF46894">
    <property type="entry name" value="C-terminal effector domain of the bipartite response regulators"/>
    <property type="match status" value="1"/>
</dbReference>
<evidence type="ECO:0000313" key="6">
    <source>
        <dbReference type="EMBL" id="MFC5404905.1"/>
    </source>
</evidence>
<dbReference type="InterPro" id="IPR000792">
    <property type="entry name" value="Tscrpt_reg_LuxR_C"/>
</dbReference>
<keyword evidence="2" id="KW-0804">Transcription</keyword>
<keyword evidence="1" id="KW-0805">Transcription regulation</keyword>
<dbReference type="EMBL" id="JBHSMI010000028">
    <property type="protein sequence ID" value="MFC5404905.1"/>
    <property type="molecule type" value="Genomic_DNA"/>
</dbReference>
<dbReference type="RefSeq" id="WP_378135614.1">
    <property type="nucleotide sequence ID" value="NZ_JBHSMI010000028.1"/>
</dbReference>
<dbReference type="Gene3D" id="3.40.50.300">
    <property type="entry name" value="P-loop containing nucleotide triphosphate hydrolases"/>
    <property type="match status" value="1"/>
</dbReference>
<gene>
    <name evidence="6" type="ORF">ACFPOF_19360</name>
</gene>
<dbReference type="PROSITE" id="PS00622">
    <property type="entry name" value="HTH_LUXR_1"/>
    <property type="match status" value="1"/>
</dbReference>
<protein>
    <submittedName>
        <fullName evidence="6">AAA family ATPase</fullName>
    </submittedName>
</protein>
<dbReference type="Pfam" id="PF13191">
    <property type="entry name" value="AAA_16"/>
    <property type="match status" value="1"/>
</dbReference>
<feature type="region of interest" description="Disordered" evidence="3">
    <location>
        <begin position="1160"/>
        <end position="1196"/>
    </location>
</feature>
<evidence type="ECO:0000256" key="1">
    <source>
        <dbReference type="ARBA" id="ARBA00023015"/>
    </source>
</evidence>
<comment type="caution">
    <text evidence="6">The sequence shown here is derived from an EMBL/GenBank/DDBJ whole genome shotgun (WGS) entry which is preliminary data.</text>
</comment>
<dbReference type="SUPFAM" id="SSF56112">
    <property type="entry name" value="Protein kinase-like (PK-like)"/>
    <property type="match status" value="1"/>
</dbReference>
<dbReference type="Pfam" id="PF01590">
    <property type="entry name" value="GAF"/>
    <property type="match status" value="1"/>
</dbReference>
<feature type="domain" description="HTH luxR-type" evidence="5">
    <location>
        <begin position="1381"/>
        <end position="1446"/>
    </location>
</feature>
<dbReference type="CDD" id="cd06170">
    <property type="entry name" value="LuxR_C_like"/>
    <property type="match status" value="1"/>
</dbReference>
<evidence type="ECO:0000256" key="3">
    <source>
        <dbReference type="SAM" id="MobiDB-lite"/>
    </source>
</evidence>
<dbReference type="PANTHER" id="PTHR43642:SF1">
    <property type="entry name" value="HYBRID SIGNAL TRANSDUCTION HISTIDINE KINASE G"/>
    <property type="match status" value="1"/>
</dbReference>
<dbReference type="InterPro" id="IPR003018">
    <property type="entry name" value="GAF"/>
</dbReference>
<evidence type="ECO:0000313" key="7">
    <source>
        <dbReference type="Proteomes" id="UP001596113"/>
    </source>
</evidence>
<dbReference type="SMART" id="SM00421">
    <property type="entry name" value="HTH_LUXR"/>
    <property type="match status" value="1"/>
</dbReference>
<dbReference type="Gene3D" id="3.30.450.40">
    <property type="match status" value="1"/>
</dbReference>
<dbReference type="InterPro" id="IPR027417">
    <property type="entry name" value="P-loop_NTPase"/>
</dbReference>
<proteinExistence type="predicted"/>
<dbReference type="SMART" id="SM00220">
    <property type="entry name" value="S_TKc"/>
    <property type="match status" value="1"/>
</dbReference>
<dbReference type="Proteomes" id="UP001596113">
    <property type="component" value="Unassembled WGS sequence"/>
</dbReference>
<dbReference type="SMART" id="SM00065">
    <property type="entry name" value="GAF"/>
    <property type="match status" value="1"/>
</dbReference>
<dbReference type="InterPro" id="IPR016032">
    <property type="entry name" value="Sig_transdc_resp-reg_C-effctor"/>
</dbReference>
<keyword evidence="7" id="KW-1185">Reference proteome</keyword>
<dbReference type="InterPro" id="IPR029016">
    <property type="entry name" value="GAF-like_dom_sf"/>
</dbReference>
<evidence type="ECO:0000259" key="4">
    <source>
        <dbReference type="PROSITE" id="PS50011"/>
    </source>
</evidence>
<dbReference type="InterPro" id="IPR053159">
    <property type="entry name" value="Hybrid_Histidine_Kinase"/>
</dbReference>
<dbReference type="Pfam" id="PF00196">
    <property type="entry name" value="GerE"/>
    <property type="match status" value="1"/>
</dbReference>
<dbReference type="PRINTS" id="PR00038">
    <property type="entry name" value="HTHLUXR"/>
</dbReference>
<dbReference type="InterPro" id="IPR036388">
    <property type="entry name" value="WH-like_DNA-bd_sf"/>
</dbReference>
<accession>A0ABW0HUK1</accession>
<dbReference type="Pfam" id="PF00069">
    <property type="entry name" value="Pkinase"/>
    <property type="match status" value="1"/>
</dbReference>
<dbReference type="Gene3D" id="1.10.10.10">
    <property type="entry name" value="Winged helix-like DNA-binding domain superfamily/Winged helix DNA-binding domain"/>
    <property type="match status" value="1"/>
</dbReference>
<organism evidence="6 7">
    <name type="scientific">Cohnella soli</name>
    <dbReference type="NCBI Taxonomy" id="425005"/>
    <lineage>
        <taxon>Bacteria</taxon>
        <taxon>Bacillati</taxon>
        <taxon>Bacillota</taxon>
        <taxon>Bacilli</taxon>
        <taxon>Bacillales</taxon>
        <taxon>Paenibacillaceae</taxon>
        <taxon>Cohnella</taxon>
    </lineage>
</organism>
<feature type="domain" description="Protein kinase" evidence="4">
    <location>
        <begin position="1"/>
        <end position="188"/>
    </location>
</feature>
<evidence type="ECO:0000259" key="5">
    <source>
        <dbReference type="PROSITE" id="PS50043"/>
    </source>
</evidence>
<evidence type="ECO:0000256" key="2">
    <source>
        <dbReference type="ARBA" id="ARBA00023163"/>
    </source>
</evidence>
<dbReference type="SUPFAM" id="SSF55781">
    <property type="entry name" value="GAF domain-like"/>
    <property type="match status" value="1"/>
</dbReference>
<dbReference type="PROSITE" id="PS50011">
    <property type="entry name" value="PROTEIN_KINASE_DOM"/>
    <property type="match status" value="1"/>
</dbReference>
<dbReference type="Gene3D" id="1.10.510.10">
    <property type="entry name" value="Transferase(Phosphotransferase) domain 1"/>
    <property type="match status" value="1"/>
</dbReference>
<dbReference type="PANTHER" id="PTHR43642">
    <property type="entry name" value="HYBRID SIGNAL TRANSDUCTION HISTIDINE KINASE G"/>
    <property type="match status" value="1"/>
</dbReference>
<name>A0ABW0HUK1_9BACL</name>
<dbReference type="PROSITE" id="PS50043">
    <property type="entry name" value="HTH_LUXR_2"/>
    <property type="match status" value="1"/>
</dbReference>
<dbReference type="SUPFAM" id="SSF52540">
    <property type="entry name" value="P-loop containing nucleoside triphosphate hydrolases"/>
    <property type="match status" value="1"/>
</dbReference>
<dbReference type="InterPro" id="IPR041664">
    <property type="entry name" value="AAA_16"/>
</dbReference>
<sequence length="1449" mass="161327">MNATTSADNVITLRTMMTQRGGMNPENFIPLARSLAASVEHAHRQSSALLDLRPEGIGVRSDGQELFLVRDAATASSPELSLPYCAPENTGRMQRQADKRSDLYSLGVVFYEMLSGRLPFQAETPLEWVYAHLAQNPLPLADGTARLPDGMASIVMKLLEKNPDNRYQNAGSLIADLDKIGRTRDTFVPEPVFHGRETEMETLTQIFYSVRFGATEMAYVSGEAGIGKTSLVEALFRDGRHAGSCYYISGKFEQLSKDSPYLPIIQAFRGLLRHLLGERAERTAQVRTKLREALGANADVIASIIPEAGMLLGDLPPAQELPANESQKRFTYVFRKFVQALASKDRPLVLFIDDLHWANPSTIQLIDALLRDPECQYLMIICAYRASEMNNSILPGYEGDGSVTDQAIVRHLHLLPLDSEPLHRIAMATLGTDADTAWSLTESLRHQAGGNPFHYKQILLRLRDDRVLDYDPDKRGWQWNFGQWLKLDENYAVQELIERRLTRLSDNARELLEAASSVGSVFSPLLIEKVSKAERAEAAWAAMEAEGLIVPDETNQYRFAHDHIQKMIYGRIEPENRISLHHRIGLRMEEAADGREYSVYDIVSHLNQGAARITDERYSLRLVHMNLEAGNQAKAASAADIALGFFAKGLELLGEERGQREFSLRFELLANKAECEYLCGNIAQSLKEISTLLSLARNPLERGRVQLIRIMQHINQGKYLEGTALGLESLKELRVHIEPNPGNVTLFLEGIRAERLLRSRYDRLEHLPPMSDEERIAAMNLIFAIVPSTFFTDKNVFFLLVCRAIQLSLKHGNSQVSAAFYTSYGMLLGLAMGKFEKGYALGKVGLEMSERDHVNAVVSKTHTMFGGVLCQFAGDARDGDVYLQKALRSGLEAGDYVFASYAMGAHVNSLYTRAKLSELERTIADYMSVLETTNDEFVKLNFFLYLQVIAALRGRTKTQESFSGEGFDEEAFLTHVRNEETSDTTLFQFCTYKTQLHYLLGNDEEAARWAHQASDYETYSTHLPHWPECSFYESLALAAIAARGKGGPHERKRLSRNLRRYRRWAAWSPANFQARLCLIEAELALSKGEQGVAEEKYDKAIREAREHDDTRTLALANELAAKHYLACGQRNTAAHYLQSAIVAYASWEIPIKVKRLKAQLRQSTEQDGGMSENAPSNDKASGMDSEPVHGNAPISSDSMDLAEILRSMRAMTNRMNMDTVLAEIMGTMMKYAGASKGAILTGNGEVLHVQAYADTENRGAVPAAGSTDGVLLPEGLIRYVFRTGEEILYSGEEDSWLIHNPYVAANRPQSALCIPVAVHGTMLGVLYLENKSARGIFSSERVAVLLELASQGLLLRVLQNASEPSPASSDSAYLEEAATALAEMDEPLTDRELEVLALLAAGLSNKEIADRLIIAIGTVKVHVKNIFAKLKVNRRTKAIAQAKELQLIE</sequence>
<dbReference type="InterPro" id="IPR011009">
    <property type="entry name" value="Kinase-like_dom_sf"/>
</dbReference>
<dbReference type="InterPro" id="IPR000719">
    <property type="entry name" value="Prot_kinase_dom"/>
</dbReference>
<reference evidence="7" key="1">
    <citation type="journal article" date="2019" name="Int. J. Syst. Evol. Microbiol.">
        <title>The Global Catalogue of Microorganisms (GCM) 10K type strain sequencing project: providing services to taxonomists for standard genome sequencing and annotation.</title>
        <authorList>
            <consortium name="The Broad Institute Genomics Platform"/>
            <consortium name="The Broad Institute Genome Sequencing Center for Infectious Disease"/>
            <person name="Wu L."/>
            <person name="Ma J."/>
        </authorList>
    </citation>
    <scope>NUCLEOTIDE SEQUENCE [LARGE SCALE GENOMIC DNA]</scope>
    <source>
        <strain evidence="7">CGMCC 1.18575</strain>
    </source>
</reference>